<dbReference type="Pfam" id="PF00534">
    <property type="entry name" value="Glycos_transf_1"/>
    <property type="match status" value="1"/>
</dbReference>
<dbReference type="InterPro" id="IPR050194">
    <property type="entry name" value="Glycosyltransferase_grp1"/>
</dbReference>
<dbReference type="EMBL" id="QBMP01000016">
    <property type="protein sequence ID" value="PZO59906.1"/>
    <property type="molecule type" value="Genomic_DNA"/>
</dbReference>
<dbReference type="PANTHER" id="PTHR45947">
    <property type="entry name" value="SULFOQUINOVOSYL TRANSFERASE SQD2"/>
    <property type="match status" value="1"/>
</dbReference>
<name>A0A2W4XRF2_9CYAN</name>
<gene>
    <name evidence="3" type="ORF">DCF15_03080</name>
</gene>
<dbReference type="GO" id="GO:0016758">
    <property type="term" value="F:hexosyltransferase activity"/>
    <property type="evidence" value="ECO:0007669"/>
    <property type="project" value="TreeGrafter"/>
</dbReference>
<dbReference type="Pfam" id="PF13579">
    <property type="entry name" value="Glyco_trans_4_4"/>
    <property type="match status" value="1"/>
</dbReference>
<accession>A0A2W4XRF2</accession>
<reference evidence="4" key="1">
    <citation type="submission" date="2018-04" db="EMBL/GenBank/DDBJ databases">
        <authorList>
            <person name="Cornet L."/>
        </authorList>
    </citation>
    <scope>NUCLEOTIDE SEQUENCE [LARGE SCALE GENOMIC DNA]</scope>
</reference>
<evidence type="ECO:0000313" key="3">
    <source>
        <dbReference type="EMBL" id="PZO59906.1"/>
    </source>
</evidence>
<keyword evidence="3" id="KW-0808">Transferase</keyword>
<feature type="domain" description="Glycosyl transferase family 1" evidence="1">
    <location>
        <begin position="216"/>
        <end position="384"/>
    </location>
</feature>
<dbReference type="SUPFAM" id="SSF53756">
    <property type="entry name" value="UDP-Glycosyltransferase/glycogen phosphorylase"/>
    <property type="match status" value="1"/>
</dbReference>
<comment type="caution">
    <text evidence="3">The sequence shown here is derived from an EMBL/GenBank/DDBJ whole genome shotgun (WGS) entry which is preliminary data.</text>
</comment>
<dbReference type="Proteomes" id="UP000249794">
    <property type="component" value="Unassembled WGS sequence"/>
</dbReference>
<reference evidence="3 4" key="2">
    <citation type="submission" date="2018-06" db="EMBL/GenBank/DDBJ databases">
        <title>Metagenomic assembly of (sub)arctic Cyanobacteria and their associated microbiome from non-axenic cultures.</title>
        <authorList>
            <person name="Baurain D."/>
        </authorList>
    </citation>
    <scope>NUCLEOTIDE SEQUENCE [LARGE SCALE GENOMIC DNA]</scope>
    <source>
        <strain evidence="3">ULC027bin1</strain>
    </source>
</reference>
<dbReference type="Gene3D" id="3.40.50.2000">
    <property type="entry name" value="Glycogen Phosphorylase B"/>
    <property type="match status" value="2"/>
</dbReference>
<organism evidence="3 4">
    <name type="scientific">Phormidesmis priestleyi</name>
    <dbReference type="NCBI Taxonomy" id="268141"/>
    <lineage>
        <taxon>Bacteria</taxon>
        <taxon>Bacillati</taxon>
        <taxon>Cyanobacteriota</taxon>
        <taxon>Cyanophyceae</taxon>
        <taxon>Leptolyngbyales</taxon>
        <taxon>Leptolyngbyaceae</taxon>
        <taxon>Phormidesmis</taxon>
    </lineage>
</organism>
<feature type="domain" description="Glycosyltransferase subfamily 4-like N-terminal" evidence="2">
    <location>
        <begin position="16"/>
        <end position="200"/>
    </location>
</feature>
<sequence length="455" mass="49712">MRVLLYSYNYHPEPIGIAPLMTELAEGLVKRGHQVRVVTAMPNYPERKIYPEYRGKIYKSEVRNGVEIDRCFVAVRPQPGLIGRALLDGSFAVLSLVKAVSGWKPDIILSTSPSLPACLPVAATKAFYNCPVVLSLQDILPEAAVQTGLISNKLAIRIFERLEKFAYASATKIAVITPSFAKNLISKGVPERKLACISNWVDVDSVKPLPKENNPFRQAHGLEGKFVVLYSGNIARTQGVRTIIRTAKQMRRNPTIQFVIVGESRQLGELRTLCDDLNVKNVLLLPFVSEAEFPEMLAAADVSLIMQKKNVVGFNMPSKTQKIMASGRAIIASVPMQGSAAEAVQISGGGLVVTPESPTELTKAIQTLYDNPHQREALGRCGRQFAMSYYSGEQSINAYESLLKSLIGEPYTANTSVFSLNSAIASASATPNASNLSSDQLSVKPALEHHLFHSR</sequence>
<proteinExistence type="predicted"/>
<dbReference type="InterPro" id="IPR001296">
    <property type="entry name" value="Glyco_trans_1"/>
</dbReference>
<dbReference type="CDD" id="cd03794">
    <property type="entry name" value="GT4_WbuB-like"/>
    <property type="match status" value="1"/>
</dbReference>
<dbReference type="InterPro" id="IPR028098">
    <property type="entry name" value="Glyco_trans_4-like_N"/>
</dbReference>
<dbReference type="NCBIfam" id="NF007640">
    <property type="entry name" value="PRK10307.1"/>
    <property type="match status" value="1"/>
</dbReference>
<dbReference type="AlphaFoldDB" id="A0A2W4XRF2"/>
<evidence type="ECO:0000259" key="1">
    <source>
        <dbReference type="Pfam" id="PF00534"/>
    </source>
</evidence>
<evidence type="ECO:0000313" key="4">
    <source>
        <dbReference type="Proteomes" id="UP000249794"/>
    </source>
</evidence>
<dbReference type="PANTHER" id="PTHR45947:SF3">
    <property type="entry name" value="SULFOQUINOVOSYL TRANSFERASE SQD2"/>
    <property type="match status" value="1"/>
</dbReference>
<evidence type="ECO:0000259" key="2">
    <source>
        <dbReference type="Pfam" id="PF13579"/>
    </source>
</evidence>
<protein>
    <submittedName>
        <fullName evidence="3">Colanic acid biosynthesis glycosyltransferase WcaI</fullName>
    </submittedName>
</protein>